<evidence type="ECO:0000313" key="3">
    <source>
        <dbReference type="Proteomes" id="UP000823913"/>
    </source>
</evidence>
<sequence length="146" mass="15590">MNWIKKQNAGTWIMLGSVVLALVALIIYIVNSTTGELAGSEMDMIPIWLTIVSMALLLILFGAGKKLNHWIATIVMFAIVVMLTMCIVLLSFGREAVATNLFIPGMATPGQISCVTVAIVCAAFYVLSIIALIIASFIGNGEKKAA</sequence>
<protein>
    <submittedName>
        <fullName evidence="2">Uncharacterized protein</fullName>
    </submittedName>
</protein>
<reference evidence="2" key="2">
    <citation type="journal article" date="2021" name="PeerJ">
        <title>Extensive microbial diversity within the chicken gut microbiome revealed by metagenomics and culture.</title>
        <authorList>
            <person name="Gilroy R."/>
            <person name="Ravi A."/>
            <person name="Getino M."/>
            <person name="Pursley I."/>
            <person name="Horton D.L."/>
            <person name="Alikhan N.F."/>
            <person name="Baker D."/>
            <person name="Gharbi K."/>
            <person name="Hall N."/>
            <person name="Watson M."/>
            <person name="Adriaenssens E.M."/>
            <person name="Foster-Nyarko E."/>
            <person name="Jarju S."/>
            <person name="Secka A."/>
            <person name="Antonio M."/>
            <person name="Oren A."/>
            <person name="Chaudhuri R.R."/>
            <person name="La Ragione R."/>
            <person name="Hildebrand F."/>
            <person name="Pallen M.J."/>
        </authorList>
    </citation>
    <scope>NUCLEOTIDE SEQUENCE</scope>
    <source>
        <strain evidence="2">ChiW16-3235</strain>
    </source>
</reference>
<feature type="transmembrane region" description="Helical" evidence="1">
    <location>
        <begin position="110"/>
        <end position="138"/>
    </location>
</feature>
<reference evidence="2" key="1">
    <citation type="submission" date="2020-10" db="EMBL/GenBank/DDBJ databases">
        <authorList>
            <person name="Gilroy R."/>
        </authorList>
    </citation>
    <scope>NUCLEOTIDE SEQUENCE</scope>
    <source>
        <strain evidence="2">ChiW16-3235</strain>
    </source>
</reference>
<feature type="transmembrane region" description="Helical" evidence="1">
    <location>
        <begin position="12"/>
        <end position="30"/>
    </location>
</feature>
<accession>A0A9D1E672</accession>
<feature type="transmembrane region" description="Helical" evidence="1">
    <location>
        <begin position="45"/>
        <end position="63"/>
    </location>
</feature>
<organism evidence="2 3">
    <name type="scientific">Candidatus Coproplasma avicola</name>
    <dbReference type="NCBI Taxonomy" id="2840744"/>
    <lineage>
        <taxon>Bacteria</taxon>
        <taxon>Bacillati</taxon>
        <taxon>Bacillota</taxon>
        <taxon>Clostridia</taxon>
        <taxon>Eubacteriales</taxon>
        <taxon>Candidatus Coproplasma</taxon>
    </lineage>
</organism>
<proteinExistence type="predicted"/>
<feature type="transmembrane region" description="Helical" evidence="1">
    <location>
        <begin position="70"/>
        <end position="90"/>
    </location>
</feature>
<keyword evidence="1" id="KW-0812">Transmembrane</keyword>
<dbReference type="EMBL" id="DVHK01000050">
    <property type="protein sequence ID" value="HIR66809.1"/>
    <property type="molecule type" value="Genomic_DNA"/>
</dbReference>
<name>A0A9D1E672_9FIRM</name>
<keyword evidence="1" id="KW-0472">Membrane</keyword>
<evidence type="ECO:0000313" key="2">
    <source>
        <dbReference type="EMBL" id="HIR66809.1"/>
    </source>
</evidence>
<evidence type="ECO:0000256" key="1">
    <source>
        <dbReference type="SAM" id="Phobius"/>
    </source>
</evidence>
<dbReference type="AlphaFoldDB" id="A0A9D1E672"/>
<comment type="caution">
    <text evidence="2">The sequence shown here is derived from an EMBL/GenBank/DDBJ whole genome shotgun (WGS) entry which is preliminary data.</text>
</comment>
<dbReference type="Proteomes" id="UP000823913">
    <property type="component" value="Unassembled WGS sequence"/>
</dbReference>
<gene>
    <name evidence="2" type="ORF">IAB94_02030</name>
</gene>
<keyword evidence="1" id="KW-1133">Transmembrane helix</keyword>